<protein>
    <submittedName>
        <fullName evidence="1">Phage tail tube protein</fullName>
    </submittedName>
</protein>
<keyword evidence="2" id="KW-1185">Reference proteome</keyword>
<proteinExistence type="predicted"/>
<reference evidence="1" key="1">
    <citation type="submission" date="2022-08" db="EMBL/GenBank/DDBJ databases">
        <title>Multi-unit outbreak of Pandoraea commovens among non-cystic fibrosis intensive care patients from 2019 to 2021 in Berlin, Germany.</title>
        <authorList>
            <person name="Menzel P."/>
        </authorList>
    </citation>
    <scope>NUCLEOTIDE SEQUENCE</scope>
    <source>
        <strain evidence="1">LB-19-202-79</strain>
    </source>
</reference>
<accession>A0ABY5QI33</accession>
<dbReference type="Proteomes" id="UP001058980">
    <property type="component" value="Chromosome"/>
</dbReference>
<dbReference type="InterPro" id="IPR044000">
    <property type="entry name" value="Phage_tube_2"/>
</dbReference>
<sequence>MAKSSRKVLVLAKIQAAAGVPAVPTVAENAILVRNPNPNPVVTESVDRALLRPYFGNSEQLPGLIHSEIDFEVELAGSGTPGVAPAWGPLLRACAFAQTVTADADVKYHPITDNLESLTLHYNLDGVLHQLTDCVGTVSFDLTAKSIPIMKFHFIGTYNPVTDSPVPGAVDYSKFLTPRAVNKSNTPMWSMHGYTGCLQALQADMANQLVYRGLVGCEGPRLTDRKPTGSAVFELGSVAAKNWWTTVEAGTAAPLSITHGVDAGNIIVIDAPKVQLTGLQYSDQDGIAMLTSALTINPDQGNDEFVITVK</sequence>
<evidence type="ECO:0000313" key="2">
    <source>
        <dbReference type="Proteomes" id="UP001058980"/>
    </source>
</evidence>
<name>A0ABY5QI33_9BURK</name>
<dbReference type="RefSeq" id="WP_257959398.1">
    <property type="nucleotide sequence ID" value="NZ_CP102780.1"/>
</dbReference>
<organism evidence="1 2">
    <name type="scientific">Pandoraea commovens</name>
    <dbReference type="NCBI Taxonomy" id="2508289"/>
    <lineage>
        <taxon>Bacteria</taxon>
        <taxon>Pseudomonadati</taxon>
        <taxon>Pseudomonadota</taxon>
        <taxon>Betaproteobacteria</taxon>
        <taxon>Burkholderiales</taxon>
        <taxon>Burkholderiaceae</taxon>
        <taxon>Pandoraea</taxon>
    </lineage>
</organism>
<dbReference type="Pfam" id="PF18906">
    <property type="entry name" value="Phage_tube_2"/>
    <property type="match status" value="1"/>
</dbReference>
<dbReference type="EMBL" id="CP102780">
    <property type="protein sequence ID" value="UVA80466.1"/>
    <property type="molecule type" value="Genomic_DNA"/>
</dbReference>
<evidence type="ECO:0000313" key="1">
    <source>
        <dbReference type="EMBL" id="UVA80466.1"/>
    </source>
</evidence>
<gene>
    <name evidence="1" type="ORF">NTU39_05435</name>
</gene>